<evidence type="ECO:0000313" key="1">
    <source>
        <dbReference type="EMBL" id="EFO62798.1"/>
    </source>
</evidence>
<dbReference type="EMBL" id="ACVC01000160">
    <property type="protein sequence ID" value="EFO62798.1"/>
    <property type="molecule type" value="Genomic_DNA"/>
</dbReference>
<protein>
    <recommendedName>
        <fullName evidence="3">EF-hand domain-containing protein</fullName>
    </recommendedName>
</protein>
<accession>E1F430</accession>
<evidence type="ECO:0000313" key="2">
    <source>
        <dbReference type="Proteomes" id="UP000008974"/>
    </source>
</evidence>
<evidence type="ECO:0008006" key="3">
    <source>
        <dbReference type="Google" id="ProtNLM"/>
    </source>
</evidence>
<reference evidence="1 2" key="1">
    <citation type="journal article" date="2010" name="BMC Genomics">
        <title>Genome analysis and comparative genomics of a Giardia intestinalis assemblage E isolate.</title>
        <authorList>
            <person name="Jerlstrom-Hultqvist J."/>
            <person name="Franzen O."/>
            <person name="Ankarklev J."/>
            <person name="Xu F."/>
            <person name="Nohynkova E."/>
            <person name="Andersson J.O."/>
            <person name="Svard S.G."/>
            <person name="Andersson B."/>
        </authorList>
    </citation>
    <scope>NUCLEOTIDE SEQUENCE [LARGE SCALE GENOMIC DNA]</scope>
    <source>
        <strain evidence="1 2">P15</strain>
    </source>
</reference>
<dbReference type="OrthoDB" id="10254634at2759"/>
<name>E1F430_GIAIA</name>
<dbReference type="Proteomes" id="UP000008974">
    <property type="component" value="Unassembled WGS sequence"/>
</dbReference>
<organism evidence="1 2">
    <name type="scientific">Giardia intestinalis (strain P15)</name>
    <name type="common">Giardia lamblia</name>
    <dbReference type="NCBI Taxonomy" id="658858"/>
    <lineage>
        <taxon>Eukaryota</taxon>
        <taxon>Metamonada</taxon>
        <taxon>Diplomonadida</taxon>
        <taxon>Hexamitidae</taxon>
        <taxon>Giardiinae</taxon>
        <taxon>Giardia</taxon>
    </lineage>
</organism>
<proteinExistence type="predicted"/>
<gene>
    <name evidence="1" type="ORF">GLP15_699</name>
</gene>
<dbReference type="Gene3D" id="1.10.238.10">
    <property type="entry name" value="EF-hand"/>
    <property type="match status" value="1"/>
</dbReference>
<sequence length="171" mass="19655">MELSKFELGKEWSRCEEILESYLQTDGCFLTFDEVSNVLLSSGLATSRDSLKEALLGLQIQPGRRYTIYDVERAALFLTIKPHEDEIFTMLIEILDPESTGMIHINQLKCLLERFGASIADEKWIHFQNEYASDGSEKFTYEQLRAILRKCEDSKNHESSSDGRHNAIERA</sequence>
<dbReference type="AlphaFoldDB" id="E1F430"/>
<dbReference type="SUPFAM" id="SSF47473">
    <property type="entry name" value="EF-hand"/>
    <property type="match status" value="1"/>
</dbReference>
<dbReference type="VEuPathDB" id="GiardiaDB:GLP15_699"/>
<dbReference type="InterPro" id="IPR011992">
    <property type="entry name" value="EF-hand-dom_pair"/>
</dbReference>
<comment type="caution">
    <text evidence="1">The sequence shown here is derived from an EMBL/GenBank/DDBJ whole genome shotgun (WGS) entry which is preliminary data.</text>
</comment>
<dbReference type="OMA" id="EWSRCEE"/>